<evidence type="ECO:0000256" key="1">
    <source>
        <dbReference type="SAM" id="MobiDB-lite"/>
    </source>
</evidence>
<evidence type="ECO:0000256" key="2">
    <source>
        <dbReference type="SAM" id="SignalP"/>
    </source>
</evidence>
<reference evidence="3" key="1">
    <citation type="submission" date="2022-11" db="EMBL/GenBank/DDBJ databases">
        <title>Chromosomal genome sequence assembly and mating type (MAT) locus characterization of the leprose asexual lichenized fungus Lepraria neglecta (Nyl.) Erichsen.</title>
        <authorList>
            <person name="Allen J.L."/>
            <person name="Pfeffer B."/>
        </authorList>
    </citation>
    <scope>NUCLEOTIDE SEQUENCE</scope>
    <source>
        <strain evidence="3">Allen 5258</strain>
    </source>
</reference>
<feature type="chain" id="PRO_5042218317" evidence="2">
    <location>
        <begin position="31"/>
        <end position="332"/>
    </location>
</feature>
<proteinExistence type="predicted"/>
<gene>
    <name evidence="3" type="ORF">OEA41_010491</name>
</gene>
<dbReference type="AlphaFoldDB" id="A0AAE0DFC7"/>
<evidence type="ECO:0000313" key="3">
    <source>
        <dbReference type="EMBL" id="KAK3167364.1"/>
    </source>
</evidence>
<name>A0AAE0DFC7_9LECA</name>
<keyword evidence="2" id="KW-0732">Signal</keyword>
<feature type="region of interest" description="Disordered" evidence="1">
    <location>
        <begin position="66"/>
        <end position="86"/>
    </location>
</feature>
<feature type="compositionally biased region" description="Polar residues" evidence="1">
    <location>
        <begin position="66"/>
        <end position="82"/>
    </location>
</feature>
<dbReference type="Proteomes" id="UP001276659">
    <property type="component" value="Unassembled WGS sequence"/>
</dbReference>
<dbReference type="EMBL" id="JASNWA010000011">
    <property type="protein sequence ID" value="KAK3167364.1"/>
    <property type="molecule type" value="Genomic_DNA"/>
</dbReference>
<protein>
    <submittedName>
        <fullName evidence="3">Uncharacterized protein</fullName>
    </submittedName>
</protein>
<organism evidence="3 4">
    <name type="scientific">Lepraria neglecta</name>
    <dbReference type="NCBI Taxonomy" id="209136"/>
    <lineage>
        <taxon>Eukaryota</taxon>
        <taxon>Fungi</taxon>
        <taxon>Dikarya</taxon>
        <taxon>Ascomycota</taxon>
        <taxon>Pezizomycotina</taxon>
        <taxon>Lecanoromycetes</taxon>
        <taxon>OSLEUM clade</taxon>
        <taxon>Lecanoromycetidae</taxon>
        <taxon>Lecanorales</taxon>
        <taxon>Lecanorineae</taxon>
        <taxon>Stereocaulaceae</taxon>
        <taxon>Lepraria</taxon>
    </lineage>
</organism>
<evidence type="ECO:0000313" key="4">
    <source>
        <dbReference type="Proteomes" id="UP001276659"/>
    </source>
</evidence>
<accession>A0AAE0DFC7</accession>
<comment type="caution">
    <text evidence="3">The sequence shown here is derived from an EMBL/GenBank/DDBJ whole genome shotgun (WGS) entry which is preliminary data.</text>
</comment>
<keyword evidence="4" id="KW-1185">Reference proteome</keyword>
<sequence>MSKLNLWFGLFSSVLISILSSSVLHERAQGINTTNLWDLPPAGNITILRVSSSLDLFWPEISPTGLASSSDTLPTPATSLGADSNAPELELTTPQVRCDESAYGSGLNIPSCQEAWDLLPKSTNRRTFGRRKEGDFNVPLPYRVLSSDGLCAIDIISKAGIVSDVANAAMIAQNALYILDVCVKGSQHEGGIAVNIGDDEGLVVKIVPYNPSVRCSDNSTGPPLDASRQVLDLMPASNDPHIFGRSGSPGVTVSLPRTFAAASYRCFITTNTNGPPTTMTWSTIYHAATAVDAMCVRQGKAGVATDVGMGARGSIYVTVEDQSFGADRTPAS</sequence>
<feature type="signal peptide" evidence="2">
    <location>
        <begin position="1"/>
        <end position="30"/>
    </location>
</feature>